<keyword evidence="3" id="KW-1185">Reference proteome</keyword>
<reference evidence="2 3" key="1">
    <citation type="submission" date="2018-03" db="EMBL/GenBank/DDBJ databases">
        <title>Draft Genome Sequences of the Obligatory Marine Myxobacteria Enhygromyxa salina SWB005.</title>
        <authorList>
            <person name="Poehlein A."/>
            <person name="Moghaddam J.A."/>
            <person name="Harms H."/>
            <person name="Alanjari M."/>
            <person name="Koenig G.M."/>
            <person name="Daniel R."/>
            <person name="Schaeberle T.F."/>
        </authorList>
    </citation>
    <scope>NUCLEOTIDE SEQUENCE [LARGE SCALE GENOMIC DNA]</scope>
    <source>
        <strain evidence="2 3">SWB005</strain>
    </source>
</reference>
<evidence type="ECO:0000256" key="1">
    <source>
        <dbReference type="SAM" id="MobiDB-lite"/>
    </source>
</evidence>
<name>A0A2S9XEI3_9BACT</name>
<dbReference type="PROSITE" id="PS51257">
    <property type="entry name" value="PROKAR_LIPOPROTEIN"/>
    <property type="match status" value="1"/>
</dbReference>
<dbReference type="Proteomes" id="UP000237968">
    <property type="component" value="Unassembled WGS sequence"/>
</dbReference>
<dbReference type="EMBL" id="PVNK01000249">
    <property type="protein sequence ID" value="PRP91276.1"/>
    <property type="molecule type" value="Genomic_DNA"/>
</dbReference>
<sequence length="211" mass="22483">MHFKKALGVFFLTVCAATGCVTGDDDHDDHDHDDDGDHDHETEVISRVELTFTPTGGGDAVTAAFSDPDGDGGTSGTSEPIELTAGTEYELTITLTNDLEDPPVDITEEIREEAEEHQIFIADDALLLTTAYADLESDYGSNTVDEDLPVGLVQTVTAETAGTGNFRVILRHLPELNDSPQKTAGLEEDFAAGTALPGDVDVDVSFELTVI</sequence>
<protein>
    <recommendedName>
        <fullName evidence="4">Type 1 periplasmic binding fold superfamily protein</fullName>
    </recommendedName>
</protein>
<accession>A0A2S9XEI3</accession>
<feature type="region of interest" description="Disordered" evidence="1">
    <location>
        <begin position="64"/>
        <end position="83"/>
    </location>
</feature>
<comment type="caution">
    <text evidence="2">The sequence shown here is derived from an EMBL/GenBank/DDBJ whole genome shotgun (WGS) entry which is preliminary data.</text>
</comment>
<organism evidence="2 3">
    <name type="scientific">Enhygromyxa salina</name>
    <dbReference type="NCBI Taxonomy" id="215803"/>
    <lineage>
        <taxon>Bacteria</taxon>
        <taxon>Pseudomonadati</taxon>
        <taxon>Myxococcota</taxon>
        <taxon>Polyangia</taxon>
        <taxon>Nannocystales</taxon>
        <taxon>Nannocystaceae</taxon>
        <taxon>Enhygromyxa</taxon>
    </lineage>
</organism>
<dbReference type="OrthoDB" id="5538658at2"/>
<dbReference type="AlphaFoldDB" id="A0A2S9XEI3"/>
<evidence type="ECO:0000313" key="2">
    <source>
        <dbReference type="EMBL" id="PRP91276.1"/>
    </source>
</evidence>
<evidence type="ECO:0008006" key="4">
    <source>
        <dbReference type="Google" id="ProtNLM"/>
    </source>
</evidence>
<proteinExistence type="predicted"/>
<dbReference type="RefSeq" id="WP_106394903.1">
    <property type="nucleotide sequence ID" value="NZ_PVNK01000249.1"/>
</dbReference>
<gene>
    <name evidence="2" type="ORF">ENSA5_56890</name>
</gene>
<evidence type="ECO:0000313" key="3">
    <source>
        <dbReference type="Proteomes" id="UP000237968"/>
    </source>
</evidence>